<feature type="region of interest" description="Disordered" evidence="1">
    <location>
        <begin position="1"/>
        <end position="20"/>
    </location>
</feature>
<sequence length="79" mass="8751">MGVKGKAPSDDQMQQDKYQRTEAKSPVYYFSIGITVVAKGHRPRRHHLQTSNGRKTILGILQRIVPNGGGTSFGLDNKL</sequence>
<accession>A0A915KWC9</accession>
<evidence type="ECO:0000256" key="1">
    <source>
        <dbReference type="SAM" id="MobiDB-lite"/>
    </source>
</evidence>
<proteinExistence type="predicted"/>
<evidence type="ECO:0000313" key="2">
    <source>
        <dbReference type="Proteomes" id="UP000887565"/>
    </source>
</evidence>
<dbReference type="WBParaSite" id="nRc.2.0.1.t41845-RA">
    <property type="protein sequence ID" value="nRc.2.0.1.t41845-RA"/>
    <property type="gene ID" value="nRc.2.0.1.g41845"/>
</dbReference>
<dbReference type="AlphaFoldDB" id="A0A915KWC9"/>
<name>A0A915KWC9_ROMCU</name>
<reference evidence="3" key="1">
    <citation type="submission" date="2022-11" db="UniProtKB">
        <authorList>
            <consortium name="WormBaseParasite"/>
        </authorList>
    </citation>
    <scope>IDENTIFICATION</scope>
</reference>
<organism evidence="2 3">
    <name type="scientific">Romanomermis culicivorax</name>
    <name type="common">Nematode worm</name>
    <dbReference type="NCBI Taxonomy" id="13658"/>
    <lineage>
        <taxon>Eukaryota</taxon>
        <taxon>Metazoa</taxon>
        <taxon>Ecdysozoa</taxon>
        <taxon>Nematoda</taxon>
        <taxon>Enoplea</taxon>
        <taxon>Dorylaimia</taxon>
        <taxon>Mermithida</taxon>
        <taxon>Mermithoidea</taxon>
        <taxon>Mermithidae</taxon>
        <taxon>Romanomermis</taxon>
    </lineage>
</organism>
<dbReference type="Proteomes" id="UP000887565">
    <property type="component" value="Unplaced"/>
</dbReference>
<evidence type="ECO:0000313" key="3">
    <source>
        <dbReference type="WBParaSite" id="nRc.2.0.1.t41845-RA"/>
    </source>
</evidence>
<keyword evidence="2" id="KW-1185">Reference proteome</keyword>
<protein>
    <submittedName>
        <fullName evidence="3">Uncharacterized protein</fullName>
    </submittedName>
</protein>